<dbReference type="Proteomes" id="UP000075714">
    <property type="component" value="Unassembled WGS sequence"/>
</dbReference>
<name>A0A150G6J8_GONPE</name>
<comment type="caution">
    <text evidence="1">The sequence shown here is derived from an EMBL/GenBank/DDBJ whole genome shotgun (WGS) entry which is preliminary data.</text>
</comment>
<gene>
    <name evidence="1" type="ORF">GPECTOR_54g230</name>
</gene>
<sequence length="91" mass="9512">MTAPERRVTIAAEDLPLPVVAPNAAPAAAAVTAAVTTTVESASRPSLFSSVRLRRLLSPIACASRVVKCSATYKLDGRVKFNFKVAEGNGK</sequence>
<keyword evidence="2" id="KW-1185">Reference proteome</keyword>
<accession>A0A150G6J8</accession>
<organism evidence="1 2">
    <name type="scientific">Gonium pectorale</name>
    <name type="common">Green alga</name>
    <dbReference type="NCBI Taxonomy" id="33097"/>
    <lineage>
        <taxon>Eukaryota</taxon>
        <taxon>Viridiplantae</taxon>
        <taxon>Chlorophyta</taxon>
        <taxon>core chlorophytes</taxon>
        <taxon>Chlorophyceae</taxon>
        <taxon>CS clade</taxon>
        <taxon>Chlamydomonadales</taxon>
        <taxon>Volvocaceae</taxon>
        <taxon>Gonium</taxon>
    </lineage>
</organism>
<evidence type="ECO:0000313" key="1">
    <source>
        <dbReference type="EMBL" id="KXZ45489.1"/>
    </source>
</evidence>
<proteinExistence type="predicted"/>
<reference evidence="2" key="1">
    <citation type="journal article" date="2016" name="Nat. Commun.">
        <title>The Gonium pectorale genome demonstrates co-option of cell cycle regulation during the evolution of multicellularity.</title>
        <authorList>
            <person name="Hanschen E.R."/>
            <person name="Marriage T.N."/>
            <person name="Ferris P.J."/>
            <person name="Hamaji T."/>
            <person name="Toyoda A."/>
            <person name="Fujiyama A."/>
            <person name="Neme R."/>
            <person name="Noguchi H."/>
            <person name="Minakuchi Y."/>
            <person name="Suzuki M."/>
            <person name="Kawai-Toyooka H."/>
            <person name="Smith D.R."/>
            <person name="Sparks H."/>
            <person name="Anderson J."/>
            <person name="Bakaric R."/>
            <person name="Luria V."/>
            <person name="Karger A."/>
            <person name="Kirschner M.W."/>
            <person name="Durand P.M."/>
            <person name="Michod R.E."/>
            <person name="Nozaki H."/>
            <person name="Olson B.J."/>
        </authorList>
    </citation>
    <scope>NUCLEOTIDE SEQUENCE [LARGE SCALE GENOMIC DNA]</scope>
    <source>
        <strain evidence="2">NIES-2863</strain>
    </source>
</reference>
<dbReference type="AlphaFoldDB" id="A0A150G6J8"/>
<evidence type="ECO:0000313" key="2">
    <source>
        <dbReference type="Proteomes" id="UP000075714"/>
    </source>
</evidence>
<protein>
    <submittedName>
        <fullName evidence="1">Uncharacterized protein</fullName>
    </submittedName>
</protein>
<dbReference type="EMBL" id="LSYV01000055">
    <property type="protein sequence ID" value="KXZ45489.1"/>
    <property type="molecule type" value="Genomic_DNA"/>
</dbReference>